<gene>
    <name evidence="3" type="ORF">Tsumi_11500</name>
</gene>
<dbReference type="InterPro" id="IPR007557">
    <property type="entry name" value="PSP1_C"/>
</dbReference>
<evidence type="ECO:0000259" key="2">
    <source>
        <dbReference type="PROSITE" id="PS51411"/>
    </source>
</evidence>
<sequence>MSDLPTSVQQNRWVEVQFKNTRKGIYENPLRLPLKRDDIVAVEGTPGMDIGCVTLTGELAQLRYNQQLARRNTHSIPQIFRLATPSDIERFEEVRALEHDTMIKARRIAADLNLDMKIGDVEYQGDGTKAIFYYIADNRVDFRTLIKLLGEAFHIRVEMRQIGARQEAGRIGGIGPCGRALCCASWMHDFCSVNAQSVRLQELNNNPEKITGQCGKLKCCINYEVDSYEEAHRKAPPRDILLRTDGGSYKLVKVNLLAGEATYRNTNGPSNEEITIPMERAHQIIQMNQNDTPVASLDDNEASPRPIVRSKDVLEENSLTRFDKAISQKRRRKNRNRSRTKRTTSDENA</sequence>
<keyword evidence="4" id="KW-1185">Reference proteome</keyword>
<feature type="compositionally biased region" description="Basic residues" evidence="1">
    <location>
        <begin position="327"/>
        <end position="342"/>
    </location>
</feature>
<organism evidence="3 4">
    <name type="scientific">Porphyromonas miyakawae</name>
    <dbReference type="NCBI Taxonomy" id="3137470"/>
    <lineage>
        <taxon>Bacteria</taxon>
        <taxon>Pseudomonadati</taxon>
        <taxon>Bacteroidota</taxon>
        <taxon>Bacteroidia</taxon>
        <taxon>Bacteroidales</taxon>
        <taxon>Porphyromonadaceae</taxon>
        <taxon>Porphyromonas</taxon>
    </lineage>
</organism>
<dbReference type="PANTHER" id="PTHR43830">
    <property type="entry name" value="PROTEIN PSP1"/>
    <property type="match status" value="1"/>
</dbReference>
<dbReference type="InterPro" id="IPR047767">
    <property type="entry name" value="PSP1-like"/>
</dbReference>
<comment type="caution">
    <text evidence="3">The sequence shown here is derived from an EMBL/GenBank/DDBJ whole genome shotgun (WGS) entry which is preliminary data.</text>
</comment>
<protein>
    <recommendedName>
        <fullName evidence="2">PSP1 C-terminal domain-containing protein</fullName>
    </recommendedName>
</protein>
<dbReference type="Proteomes" id="UP001628220">
    <property type="component" value="Unassembled WGS sequence"/>
</dbReference>
<dbReference type="PANTHER" id="PTHR43830:SF3">
    <property type="entry name" value="PROTEIN PSP1"/>
    <property type="match status" value="1"/>
</dbReference>
<feature type="domain" description="PSP1 C-terminal" evidence="2">
    <location>
        <begin position="77"/>
        <end position="162"/>
    </location>
</feature>
<feature type="region of interest" description="Disordered" evidence="1">
    <location>
        <begin position="293"/>
        <end position="349"/>
    </location>
</feature>
<dbReference type="EMBL" id="BAAFSF010000004">
    <property type="protein sequence ID" value="GAB1252044.1"/>
    <property type="molecule type" value="Genomic_DNA"/>
</dbReference>
<evidence type="ECO:0000313" key="4">
    <source>
        <dbReference type="Proteomes" id="UP001628220"/>
    </source>
</evidence>
<evidence type="ECO:0000313" key="3">
    <source>
        <dbReference type="EMBL" id="GAB1252044.1"/>
    </source>
</evidence>
<dbReference type="NCBIfam" id="NF041131">
    <property type="entry name" value="RicT_YaaT_fam"/>
    <property type="match status" value="1"/>
</dbReference>
<reference evidence="3 4" key="1">
    <citation type="journal article" date="2025" name="Int. J. Syst. Evol. Microbiol.">
        <title>Desulfovibrio falkowii sp. nov., Porphyromonas miyakawae sp. nov., Mediterraneibacter flintii sp. nov. and Owariibacterium komagatae gen. nov., sp. nov., isolated from human faeces.</title>
        <authorList>
            <person name="Hamaguchi T."/>
            <person name="Ohara M."/>
            <person name="Hisatomi A."/>
            <person name="Sekiguchi K."/>
            <person name="Takeda J.I."/>
            <person name="Ueyama J."/>
            <person name="Ito M."/>
            <person name="Nishiwaki H."/>
            <person name="Ogi T."/>
            <person name="Hirayama M."/>
            <person name="Ohkuma M."/>
            <person name="Sakamoto M."/>
            <person name="Ohno K."/>
        </authorList>
    </citation>
    <scope>NUCLEOTIDE SEQUENCE [LARGE SCALE GENOMIC DNA]</scope>
    <source>
        <strain evidence="3 4">13CB11C</strain>
    </source>
</reference>
<accession>A0ABQ0E2X9</accession>
<evidence type="ECO:0000256" key="1">
    <source>
        <dbReference type="SAM" id="MobiDB-lite"/>
    </source>
</evidence>
<dbReference type="Pfam" id="PF04468">
    <property type="entry name" value="PSP1"/>
    <property type="match status" value="1"/>
</dbReference>
<proteinExistence type="predicted"/>
<name>A0ABQ0E2X9_9PORP</name>
<dbReference type="PROSITE" id="PS51411">
    <property type="entry name" value="PSP1_C"/>
    <property type="match status" value="1"/>
</dbReference>